<evidence type="ECO:0000313" key="1">
    <source>
        <dbReference type="EMBL" id="KAK0436108.1"/>
    </source>
</evidence>
<reference evidence="1" key="1">
    <citation type="submission" date="2023-06" db="EMBL/GenBank/DDBJ databases">
        <authorList>
            <consortium name="Lawrence Berkeley National Laboratory"/>
            <person name="Ahrendt S."/>
            <person name="Sahu N."/>
            <person name="Indic B."/>
            <person name="Wong-Bajracharya J."/>
            <person name="Merenyi Z."/>
            <person name="Ke H.-M."/>
            <person name="Monk M."/>
            <person name="Kocsube S."/>
            <person name="Drula E."/>
            <person name="Lipzen A."/>
            <person name="Balint B."/>
            <person name="Henrissat B."/>
            <person name="Andreopoulos B."/>
            <person name="Martin F.M."/>
            <person name="Harder C.B."/>
            <person name="Rigling D."/>
            <person name="Ford K.L."/>
            <person name="Foster G.D."/>
            <person name="Pangilinan J."/>
            <person name="Papanicolaou A."/>
            <person name="Barry K."/>
            <person name="LaButti K."/>
            <person name="Viragh M."/>
            <person name="Koriabine M."/>
            <person name="Yan M."/>
            <person name="Riley R."/>
            <person name="Champramary S."/>
            <person name="Plett K.L."/>
            <person name="Tsai I.J."/>
            <person name="Slot J."/>
            <person name="Sipos G."/>
            <person name="Plett J."/>
            <person name="Nagy L.G."/>
            <person name="Grigoriev I.V."/>
        </authorList>
    </citation>
    <scope>NUCLEOTIDE SEQUENCE</scope>
    <source>
        <strain evidence="1">FPL87.14</strain>
    </source>
</reference>
<keyword evidence="2" id="KW-1185">Reference proteome</keyword>
<accession>A0AA39J8C3</accession>
<sequence length="423" mass="47100">MSTIKEPEHPVLVCMDLNAQMKNQAIRQPGVILNSSVIEALNNVASHPFVSFTLGDHFSGAKFMGSGETSFGTVGNPDIDAIRSKSTPSAFGKGDQTVTDTTYRNGHEINADDIKCPPGYQYPSFDRIRSDLKDTLGATLFVGKEIDVRLYKLAFTQHLLERGAFHLRHGGEETVVDLQPKVKEVDEKSQSEIHLKAVAFYTDVEHKVEPVTEGVRLVLQYDVFVSEQSSRSSTPDPYLEESAESFLDGVALHSSMGYHDHDKELQAPSGLSKESSLSALVEAIHEIIDDGTEEVGIPLRHLYRQASIRKEYLKGIDAVIYARLSEVFDVELVPVIMEETSVESNWTRDEFSVYKALGEKYEEDGSPTKRARSSTEFHLSALSDIVEISRQDFIDYTGNQSQEAECRYFAGGMFIRAKDSKAQ</sequence>
<dbReference type="PANTHER" id="PTHR33099">
    <property type="entry name" value="FE2OG DIOXYGENASE DOMAIN-CONTAINING PROTEIN"/>
    <property type="match status" value="1"/>
</dbReference>
<dbReference type="EMBL" id="JAUEPT010000057">
    <property type="protein sequence ID" value="KAK0436108.1"/>
    <property type="molecule type" value="Genomic_DNA"/>
</dbReference>
<organism evidence="1 2">
    <name type="scientific">Armillaria borealis</name>
    <dbReference type="NCBI Taxonomy" id="47425"/>
    <lineage>
        <taxon>Eukaryota</taxon>
        <taxon>Fungi</taxon>
        <taxon>Dikarya</taxon>
        <taxon>Basidiomycota</taxon>
        <taxon>Agaricomycotina</taxon>
        <taxon>Agaricomycetes</taxon>
        <taxon>Agaricomycetidae</taxon>
        <taxon>Agaricales</taxon>
        <taxon>Marasmiineae</taxon>
        <taxon>Physalacriaceae</taxon>
        <taxon>Armillaria</taxon>
    </lineage>
</organism>
<evidence type="ECO:0008006" key="3">
    <source>
        <dbReference type="Google" id="ProtNLM"/>
    </source>
</evidence>
<name>A0AA39J8C3_9AGAR</name>
<dbReference type="Proteomes" id="UP001175226">
    <property type="component" value="Unassembled WGS sequence"/>
</dbReference>
<gene>
    <name evidence="1" type="ORF">EV421DRAFT_1981779</name>
</gene>
<dbReference type="AlphaFoldDB" id="A0AA39J8C3"/>
<proteinExistence type="predicted"/>
<evidence type="ECO:0000313" key="2">
    <source>
        <dbReference type="Proteomes" id="UP001175226"/>
    </source>
</evidence>
<protein>
    <recommendedName>
        <fullName evidence="3">Fe2OG dioxygenase domain-containing protein</fullName>
    </recommendedName>
</protein>
<comment type="caution">
    <text evidence="1">The sequence shown here is derived from an EMBL/GenBank/DDBJ whole genome shotgun (WGS) entry which is preliminary data.</text>
</comment>
<dbReference type="PANTHER" id="PTHR33099:SF11">
    <property type="entry name" value="FE2OG DIOXYGENASE DOMAIN-CONTAINING PROTEIN"/>
    <property type="match status" value="1"/>
</dbReference>